<name>A0ABT2JWA8_9ACTN</name>
<evidence type="ECO:0000256" key="1">
    <source>
        <dbReference type="SAM" id="Phobius"/>
    </source>
</evidence>
<evidence type="ECO:0000313" key="2">
    <source>
        <dbReference type="EMBL" id="MCT2591534.1"/>
    </source>
</evidence>
<gene>
    <name evidence="2" type="ORF">LHJ74_16775</name>
</gene>
<organism evidence="2 3">
    <name type="scientific">Streptomyces gossypii</name>
    <dbReference type="NCBI Taxonomy" id="2883101"/>
    <lineage>
        <taxon>Bacteria</taxon>
        <taxon>Bacillati</taxon>
        <taxon>Actinomycetota</taxon>
        <taxon>Actinomycetes</taxon>
        <taxon>Kitasatosporales</taxon>
        <taxon>Streptomycetaceae</taxon>
        <taxon>Streptomyces</taxon>
    </lineage>
</organism>
<dbReference type="EMBL" id="JAJAGO010000007">
    <property type="protein sequence ID" value="MCT2591534.1"/>
    <property type="molecule type" value="Genomic_DNA"/>
</dbReference>
<keyword evidence="1" id="KW-0472">Membrane</keyword>
<reference evidence="2 3" key="1">
    <citation type="submission" date="2021-10" db="EMBL/GenBank/DDBJ databases">
        <title>Streptomyces gossypii sp. nov., isolated from soil collected from cotton field.</title>
        <authorList>
            <person name="Ge X."/>
            <person name="Chen X."/>
            <person name="Liu W."/>
        </authorList>
    </citation>
    <scope>NUCLEOTIDE SEQUENCE [LARGE SCALE GENOMIC DNA]</scope>
    <source>
        <strain evidence="2 3">N2-109</strain>
    </source>
</reference>
<keyword evidence="1" id="KW-1133">Transmembrane helix</keyword>
<feature type="transmembrane region" description="Helical" evidence="1">
    <location>
        <begin position="12"/>
        <end position="30"/>
    </location>
</feature>
<protein>
    <submittedName>
        <fullName evidence="2">Uncharacterized protein</fullName>
    </submittedName>
</protein>
<comment type="caution">
    <text evidence="2">The sequence shown here is derived from an EMBL/GenBank/DDBJ whole genome shotgun (WGS) entry which is preliminary data.</text>
</comment>
<sequence length="77" mass="8506">MNNTLDTIGQNAIAIAVLAVALLPAIVGAVRDRRIDIQLRDAEEGRDRRTGVLVIFDLAYGPHEERVFRANAGRHRS</sequence>
<accession>A0ABT2JWA8</accession>
<keyword evidence="3" id="KW-1185">Reference proteome</keyword>
<dbReference type="RefSeq" id="WP_260218853.1">
    <property type="nucleotide sequence ID" value="NZ_JAJAGO010000007.1"/>
</dbReference>
<proteinExistence type="predicted"/>
<evidence type="ECO:0000313" key="3">
    <source>
        <dbReference type="Proteomes" id="UP001156389"/>
    </source>
</evidence>
<keyword evidence="1" id="KW-0812">Transmembrane</keyword>
<dbReference type="Proteomes" id="UP001156389">
    <property type="component" value="Unassembled WGS sequence"/>
</dbReference>